<keyword evidence="6" id="KW-1185">Reference proteome</keyword>
<keyword evidence="1" id="KW-0560">Oxidoreductase</keyword>
<dbReference type="PANTHER" id="PTHR43818">
    <property type="entry name" value="BCDNA.GH03377"/>
    <property type="match status" value="1"/>
</dbReference>
<feature type="domain" description="Gfo/Idh/MocA-like oxidoreductase N-terminal" evidence="3">
    <location>
        <begin position="8"/>
        <end position="133"/>
    </location>
</feature>
<organism evidence="5 6">
    <name type="scientific">Candidatus Amphirhobacter heronislandensis</name>
    <dbReference type="NCBI Taxonomy" id="1732024"/>
    <lineage>
        <taxon>Bacteria</taxon>
        <taxon>Pseudomonadati</taxon>
        <taxon>Pseudomonadota</taxon>
        <taxon>Gammaproteobacteria</taxon>
        <taxon>Candidatus Tethybacterales</taxon>
        <taxon>Candidatus Tethybacteraceae</taxon>
        <taxon>Candidatus Amphirhobacter</taxon>
    </lineage>
</organism>
<dbReference type="Gene3D" id="3.30.360.10">
    <property type="entry name" value="Dihydrodipicolinate Reductase, domain 2"/>
    <property type="match status" value="1"/>
</dbReference>
<dbReference type="Gene3D" id="3.40.50.720">
    <property type="entry name" value="NAD(P)-binding Rossmann-like Domain"/>
    <property type="match status" value="1"/>
</dbReference>
<protein>
    <submittedName>
        <fullName evidence="5">Gfo/Idh/MocA family oxidoreductase</fullName>
    </submittedName>
</protein>
<dbReference type="Pfam" id="PF22725">
    <property type="entry name" value="GFO_IDH_MocA_C3"/>
    <property type="match status" value="1"/>
</dbReference>
<name>A0A930Y2L1_9GAMM</name>
<dbReference type="AlphaFoldDB" id="A0A930Y2L1"/>
<sequence>MAAKRRLGVGVVGMGWMGDVHARSYRAACHRYADLGAEVELVACADSSAELAEAAAAKHGFGRAETDYRRLLEDDAVDVVSVTAPNFLHEEVCVAAAAAGKHIWCEKPVGRDAAEAARVAKAAAEAKVVGMAGFNYRWAPMVRHVAELLAAGELGEVEMFRGRFYSMYAFDRLGLFSWRFEKAKAGAGAVGDLLSHVADMALELAGPIEAVCAQQATFIKERPRPRPGQVSHYGRGAPDDPTAPVENEDFIGVLVRFANGARGVLEGWRGACGPKSDMGFELYGTKGSAKWTLEDLNALQLFLRGRKHHGRFIPGDGNAIGYEDTKAIEAAQFLRKVLAGDWQDSELRRASAVAEVGAAALRSCESGAWEQVKEANDG</sequence>
<evidence type="ECO:0000313" key="6">
    <source>
        <dbReference type="Proteomes" id="UP000604381"/>
    </source>
</evidence>
<feature type="region of interest" description="Disordered" evidence="2">
    <location>
        <begin position="223"/>
        <end position="242"/>
    </location>
</feature>
<comment type="caution">
    <text evidence="5">The sequence shown here is derived from an EMBL/GenBank/DDBJ whole genome shotgun (WGS) entry which is preliminary data.</text>
</comment>
<proteinExistence type="predicted"/>
<dbReference type="GO" id="GO:0000166">
    <property type="term" value="F:nucleotide binding"/>
    <property type="evidence" value="ECO:0007669"/>
    <property type="project" value="InterPro"/>
</dbReference>
<dbReference type="Pfam" id="PF01408">
    <property type="entry name" value="GFO_IDH_MocA"/>
    <property type="match status" value="1"/>
</dbReference>
<evidence type="ECO:0000313" key="5">
    <source>
        <dbReference type="EMBL" id="MBF2735011.1"/>
    </source>
</evidence>
<dbReference type="InterPro" id="IPR050463">
    <property type="entry name" value="Gfo/Idh/MocA_oxidrdct_glycsds"/>
</dbReference>
<evidence type="ECO:0000259" key="4">
    <source>
        <dbReference type="Pfam" id="PF22725"/>
    </source>
</evidence>
<dbReference type="EMBL" id="JADHEI010000028">
    <property type="protein sequence ID" value="MBF2735011.1"/>
    <property type="molecule type" value="Genomic_DNA"/>
</dbReference>
<dbReference type="InterPro" id="IPR055170">
    <property type="entry name" value="GFO_IDH_MocA-like_dom"/>
</dbReference>
<evidence type="ECO:0000256" key="1">
    <source>
        <dbReference type="ARBA" id="ARBA00023002"/>
    </source>
</evidence>
<dbReference type="InterPro" id="IPR000683">
    <property type="entry name" value="Gfo/Idh/MocA-like_OxRdtase_N"/>
</dbReference>
<dbReference type="Proteomes" id="UP000604381">
    <property type="component" value="Unassembled WGS sequence"/>
</dbReference>
<dbReference type="GO" id="GO:0016491">
    <property type="term" value="F:oxidoreductase activity"/>
    <property type="evidence" value="ECO:0007669"/>
    <property type="project" value="UniProtKB-KW"/>
</dbReference>
<evidence type="ECO:0000256" key="2">
    <source>
        <dbReference type="SAM" id="MobiDB-lite"/>
    </source>
</evidence>
<dbReference type="PANTHER" id="PTHR43818:SF11">
    <property type="entry name" value="BCDNA.GH03377"/>
    <property type="match status" value="1"/>
</dbReference>
<evidence type="ECO:0000259" key="3">
    <source>
        <dbReference type="Pfam" id="PF01408"/>
    </source>
</evidence>
<reference evidence="5" key="1">
    <citation type="submission" date="2020-10" db="EMBL/GenBank/DDBJ databases">
        <title>An improved Amphimedon queenslandica hologenome assembly reveals how three proteobacterial symbionts can extend the metabolic phenotypic of their marine sponge host.</title>
        <authorList>
            <person name="Degnan B."/>
            <person name="Degnan S."/>
            <person name="Xiang X."/>
        </authorList>
    </citation>
    <scope>NUCLEOTIDE SEQUENCE</scope>
    <source>
        <strain evidence="5">AqS2</strain>
    </source>
</reference>
<dbReference type="InterPro" id="IPR036291">
    <property type="entry name" value="NAD(P)-bd_dom_sf"/>
</dbReference>
<gene>
    <name evidence="5" type="ORF">ISN26_02830</name>
</gene>
<feature type="domain" description="GFO/IDH/MocA-like oxidoreductase" evidence="4">
    <location>
        <begin position="142"/>
        <end position="289"/>
    </location>
</feature>
<dbReference type="SUPFAM" id="SSF55347">
    <property type="entry name" value="Glyceraldehyde-3-phosphate dehydrogenase-like, C-terminal domain"/>
    <property type="match status" value="1"/>
</dbReference>
<dbReference type="SUPFAM" id="SSF51735">
    <property type="entry name" value="NAD(P)-binding Rossmann-fold domains"/>
    <property type="match status" value="1"/>
</dbReference>
<accession>A0A930Y2L1</accession>